<dbReference type="Gene3D" id="1.10.3260.10">
    <property type="entry name" value="DNA ligase, ATP-dependent, N-terminal domain"/>
    <property type="match status" value="1"/>
</dbReference>
<sequence length="115" mass="11737">MHLVDVATASADVGATSARLAKIARIAELLARAAEERDARLVAVVVSWLSGELPQRQIGVGWAALRSLPVPAEEPSLTVGGVDATLSEIGAVAGKGSQQRRAALLAALFAAATDV</sequence>
<dbReference type="EMBL" id="JAUMSQ010000040">
    <property type="protein sequence ID" value="MDO3635772.1"/>
    <property type="molecule type" value="Genomic_DNA"/>
</dbReference>
<dbReference type="Proteomes" id="UP001168823">
    <property type="component" value="Unassembled WGS sequence"/>
</dbReference>
<keyword evidence="3" id="KW-1185">Reference proteome</keyword>
<evidence type="ECO:0000313" key="3">
    <source>
        <dbReference type="Proteomes" id="UP001168823"/>
    </source>
</evidence>
<gene>
    <name evidence="2" type="ORF">Q2100_08465</name>
</gene>
<dbReference type="SUPFAM" id="SSF117018">
    <property type="entry name" value="ATP-dependent DNA ligase DNA-binding domain"/>
    <property type="match status" value="1"/>
</dbReference>
<feature type="non-terminal residue" evidence="2">
    <location>
        <position position="115"/>
    </location>
</feature>
<protein>
    <submittedName>
        <fullName evidence="2">ATP-dependent DNA ligase</fullName>
    </submittedName>
</protein>
<name>A0ABT8UFB0_9MYCO</name>
<dbReference type="GO" id="GO:0016874">
    <property type="term" value="F:ligase activity"/>
    <property type="evidence" value="ECO:0007669"/>
    <property type="project" value="UniProtKB-KW"/>
</dbReference>
<evidence type="ECO:0000313" key="2">
    <source>
        <dbReference type="EMBL" id="MDO3635772.1"/>
    </source>
</evidence>
<organism evidence="2 3">
    <name type="scientific">Mycolicibacterium arseniciresistens</name>
    <dbReference type="NCBI Taxonomy" id="3062257"/>
    <lineage>
        <taxon>Bacteria</taxon>
        <taxon>Bacillati</taxon>
        <taxon>Actinomycetota</taxon>
        <taxon>Actinomycetes</taxon>
        <taxon>Mycobacteriales</taxon>
        <taxon>Mycobacteriaceae</taxon>
        <taxon>Mycolicibacterium</taxon>
    </lineage>
</organism>
<keyword evidence="1 2" id="KW-0436">Ligase</keyword>
<evidence type="ECO:0000256" key="1">
    <source>
        <dbReference type="ARBA" id="ARBA00022598"/>
    </source>
</evidence>
<accession>A0ABT8UFB0</accession>
<dbReference type="InterPro" id="IPR036599">
    <property type="entry name" value="DNA_ligase_N_sf"/>
</dbReference>
<proteinExistence type="predicted"/>
<reference evidence="2" key="1">
    <citation type="submission" date="2023-07" db="EMBL/GenBank/DDBJ databases">
        <title>Mycolicibacterium sp. nov., a novel bacterial species.</title>
        <authorList>
            <person name="Cao Y."/>
        </authorList>
    </citation>
    <scope>NUCLEOTIDE SEQUENCE</scope>
    <source>
        <strain evidence="2">KC 300</strain>
    </source>
</reference>
<comment type="caution">
    <text evidence="2">The sequence shown here is derived from an EMBL/GenBank/DDBJ whole genome shotgun (WGS) entry which is preliminary data.</text>
</comment>